<name>A0AAV4PLY4_9ARAC</name>
<reference evidence="1 2" key="1">
    <citation type="submission" date="2021-06" db="EMBL/GenBank/DDBJ databases">
        <title>Caerostris darwini draft genome.</title>
        <authorList>
            <person name="Kono N."/>
            <person name="Arakawa K."/>
        </authorList>
    </citation>
    <scope>NUCLEOTIDE SEQUENCE [LARGE SCALE GENOMIC DNA]</scope>
</reference>
<dbReference type="AlphaFoldDB" id="A0AAV4PLY4"/>
<evidence type="ECO:0000313" key="2">
    <source>
        <dbReference type="Proteomes" id="UP001054837"/>
    </source>
</evidence>
<comment type="caution">
    <text evidence="1">The sequence shown here is derived from an EMBL/GenBank/DDBJ whole genome shotgun (WGS) entry which is preliminary data.</text>
</comment>
<proteinExistence type="predicted"/>
<keyword evidence="2" id="KW-1185">Reference proteome</keyword>
<organism evidence="1 2">
    <name type="scientific">Caerostris darwini</name>
    <dbReference type="NCBI Taxonomy" id="1538125"/>
    <lineage>
        <taxon>Eukaryota</taxon>
        <taxon>Metazoa</taxon>
        <taxon>Ecdysozoa</taxon>
        <taxon>Arthropoda</taxon>
        <taxon>Chelicerata</taxon>
        <taxon>Arachnida</taxon>
        <taxon>Araneae</taxon>
        <taxon>Araneomorphae</taxon>
        <taxon>Entelegynae</taxon>
        <taxon>Araneoidea</taxon>
        <taxon>Araneidae</taxon>
        <taxon>Caerostris</taxon>
    </lineage>
</organism>
<protein>
    <submittedName>
        <fullName evidence="1">Uncharacterized protein</fullName>
    </submittedName>
</protein>
<accession>A0AAV4PLY4</accession>
<evidence type="ECO:0000313" key="1">
    <source>
        <dbReference type="EMBL" id="GIX98124.1"/>
    </source>
</evidence>
<gene>
    <name evidence="1" type="ORF">CDAR_223491</name>
</gene>
<sequence>MENSKRQVAGSAGEQRTVPCTGSEVIATTLAKDGASPNLADVEKRLMGIHLNLLRLQLYMKCRIKDYELSEATTPRSVPKRKSMHTQVCNKKHQLSLSPVVNISRDQCHSVLSHKGLQTNSQVLR</sequence>
<dbReference type="EMBL" id="BPLQ01003117">
    <property type="protein sequence ID" value="GIX98124.1"/>
    <property type="molecule type" value="Genomic_DNA"/>
</dbReference>
<dbReference type="Proteomes" id="UP001054837">
    <property type="component" value="Unassembled WGS sequence"/>
</dbReference>